<feature type="non-terminal residue" evidence="2">
    <location>
        <position position="1"/>
    </location>
</feature>
<feature type="domain" description="DUF4283" evidence="1">
    <location>
        <begin position="51"/>
        <end position="134"/>
    </location>
</feature>
<dbReference type="InterPro" id="IPR025558">
    <property type="entry name" value="DUF4283"/>
</dbReference>
<evidence type="ECO:0000313" key="3">
    <source>
        <dbReference type="Proteomes" id="UP001151760"/>
    </source>
</evidence>
<reference evidence="2" key="1">
    <citation type="journal article" date="2022" name="Int. J. Mol. Sci.">
        <title>Draft Genome of Tanacetum Coccineum: Genomic Comparison of Closely Related Tanacetum-Family Plants.</title>
        <authorList>
            <person name="Yamashiro T."/>
            <person name="Shiraishi A."/>
            <person name="Nakayama K."/>
            <person name="Satake H."/>
        </authorList>
    </citation>
    <scope>NUCLEOTIDE SEQUENCE</scope>
</reference>
<name>A0ABQ4ZP89_9ASTR</name>
<protein>
    <submittedName>
        <fullName evidence="2">Zinc knuckle CX2CX4HX4C containing protein</fullName>
    </submittedName>
</protein>
<dbReference type="PANTHER" id="PTHR31286:SF99">
    <property type="entry name" value="DUF4283 DOMAIN-CONTAINING PROTEIN"/>
    <property type="match status" value="1"/>
</dbReference>
<reference evidence="2" key="2">
    <citation type="submission" date="2022-01" db="EMBL/GenBank/DDBJ databases">
        <authorList>
            <person name="Yamashiro T."/>
            <person name="Shiraishi A."/>
            <person name="Satake H."/>
            <person name="Nakayama K."/>
        </authorList>
    </citation>
    <scope>NUCLEOTIDE SEQUENCE</scope>
</reference>
<dbReference type="Proteomes" id="UP001151760">
    <property type="component" value="Unassembled WGS sequence"/>
</dbReference>
<dbReference type="PANTHER" id="PTHR31286">
    <property type="entry name" value="GLYCINE-RICH CELL WALL STRUCTURAL PROTEIN 1.8-LIKE"/>
    <property type="match status" value="1"/>
</dbReference>
<keyword evidence="3" id="KW-1185">Reference proteome</keyword>
<proteinExistence type="predicted"/>
<evidence type="ECO:0000313" key="2">
    <source>
        <dbReference type="EMBL" id="GJS90997.1"/>
    </source>
</evidence>
<dbReference type="InterPro" id="IPR040256">
    <property type="entry name" value="At4g02000-like"/>
</dbReference>
<organism evidence="2 3">
    <name type="scientific">Tanacetum coccineum</name>
    <dbReference type="NCBI Taxonomy" id="301880"/>
    <lineage>
        <taxon>Eukaryota</taxon>
        <taxon>Viridiplantae</taxon>
        <taxon>Streptophyta</taxon>
        <taxon>Embryophyta</taxon>
        <taxon>Tracheophyta</taxon>
        <taxon>Spermatophyta</taxon>
        <taxon>Magnoliopsida</taxon>
        <taxon>eudicotyledons</taxon>
        <taxon>Gunneridae</taxon>
        <taxon>Pentapetalae</taxon>
        <taxon>asterids</taxon>
        <taxon>campanulids</taxon>
        <taxon>Asterales</taxon>
        <taxon>Asteraceae</taxon>
        <taxon>Asteroideae</taxon>
        <taxon>Anthemideae</taxon>
        <taxon>Anthemidinae</taxon>
        <taxon>Tanacetum</taxon>
    </lineage>
</organism>
<comment type="caution">
    <text evidence="2">The sequence shown here is derived from an EMBL/GenBank/DDBJ whole genome shotgun (WGS) entry which is preliminary data.</text>
</comment>
<gene>
    <name evidence="2" type="ORF">Tco_0773633</name>
</gene>
<evidence type="ECO:0000259" key="1">
    <source>
        <dbReference type="Pfam" id="PF14111"/>
    </source>
</evidence>
<dbReference type="Pfam" id="PF14111">
    <property type="entry name" value="DUF4283"/>
    <property type="match status" value="1"/>
</dbReference>
<accession>A0ABQ4ZP89</accession>
<sequence>GKSFKAKRYGSFEIPEQHDTFPDAHEISKLAAKTQGANVGVLPMASVKEVNHRFENSLYGHFVGKHLAFPIVENYVKNTWAKYGLTYVMMDSNDFSFFNFSTKEGLERVLENGLWLIRNVLIILNIWTPNVSLTKDDITSVPIWVKFHDVPIVAFTDNGLSMIATFLIKLTSEKCLKDSLVMAILILNGSGHTMHTIQVEYEWHPLRCEHCKIFGHTNEQCPKNVISKPATHLNKDNFVLVTRKGGKGKQVDNKGDCGFEELFLCVRNEGNIFEQFDPGMQTSSSRLNEVASHNEKPMDDLVNNTRKKAEAPSKKTPRKNGIWSGKRTFLKETRLRKWSMIMLIVKMVDGFLMVIGISCGDGIVKGGGESNQIRKGGVIGGGFGKGIGKGDGFGGGISIGGGGGIGMGGGYGKGIGNYGGFSEGIGKGAGFGDGIGKGVGISGGPGKGRELKGGISKGGGIGNDINKGGGIGHDIGKGSRLGDVTAGIGFGKGGGFGSGVGGGFRKGSGIGGGFGKGIDTGGGFGKGGGMRGEFDNGVGKGNVINKGGGIGNGLVVASVVDLANVAASGEDFAKMMAWAVTLAKMKVLEVDLVVVDTTTKNAIEPG</sequence>
<dbReference type="EMBL" id="BQNB010011471">
    <property type="protein sequence ID" value="GJS90997.1"/>
    <property type="molecule type" value="Genomic_DNA"/>
</dbReference>